<keyword evidence="1" id="KW-0472">Membrane</keyword>
<gene>
    <name evidence="2" type="ORF">FA727_00715</name>
</gene>
<dbReference type="RefSeq" id="WP_136828830.1">
    <property type="nucleotide sequence ID" value="NZ_SWBM01000001.1"/>
</dbReference>
<sequence length="135" mass="14666">MKKAKKWVGILALAFLIVQSTVGIINYTQTGGQQNFQGRMERMNGGGMPPQMNQEGTTGDTSGTVANTEQPQFPQNGEMTNLNGNFERLSGSTSFLRNLENGVVGVILDGLSLLLVVAWIVLSVLMRKHDKTPEV</sequence>
<evidence type="ECO:0000313" key="2">
    <source>
        <dbReference type="EMBL" id="TKC18113.1"/>
    </source>
</evidence>
<evidence type="ECO:0000256" key="1">
    <source>
        <dbReference type="SAM" id="Phobius"/>
    </source>
</evidence>
<proteinExistence type="predicted"/>
<evidence type="ECO:0000313" key="3">
    <source>
        <dbReference type="Proteomes" id="UP000307756"/>
    </source>
</evidence>
<organism evidence="2 3">
    <name type="scientific">Robertmurraya kyonggiensis</name>
    <dbReference type="NCBI Taxonomy" id="1037680"/>
    <lineage>
        <taxon>Bacteria</taxon>
        <taxon>Bacillati</taxon>
        <taxon>Bacillota</taxon>
        <taxon>Bacilli</taxon>
        <taxon>Bacillales</taxon>
        <taxon>Bacillaceae</taxon>
        <taxon>Robertmurraya</taxon>
    </lineage>
</organism>
<keyword evidence="1" id="KW-0812">Transmembrane</keyword>
<keyword evidence="3" id="KW-1185">Reference proteome</keyword>
<dbReference type="OrthoDB" id="2940546at2"/>
<dbReference type="AlphaFoldDB" id="A0A4U1D805"/>
<feature type="transmembrane region" description="Helical" evidence="1">
    <location>
        <begin position="103"/>
        <end position="125"/>
    </location>
</feature>
<keyword evidence="1" id="KW-1133">Transmembrane helix</keyword>
<reference evidence="2 3" key="1">
    <citation type="journal article" date="2011" name="J. Microbiol.">
        <title>Bacillus kyonggiensis sp. nov., isolated from soil of a lettuce field.</title>
        <authorList>
            <person name="Dong K."/>
            <person name="Lee S."/>
        </authorList>
    </citation>
    <scope>NUCLEOTIDE SEQUENCE [LARGE SCALE GENOMIC DNA]</scope>
    <source>
        <strain evidence="2 3">NB22</strain>
    </source>
</reference>
<protein>
    <submittedName>
        <fullName evidence="2">Uncharacterized protein</fullName>
    </submittedName>
</protein>
<comment type="caution">
    <text evidence="2">The sequence shown here is derived from an EMBL/GenBank/DDBJ whole genome shotgun (WGS) entry which is preliminary data.</text>
</comment>
<name>A0A4U1D805_9BACI</name>
<dbReference type="Proteomes" id="UP000307756">
    <property type="component" value="Unassembled WGS sequence"/>
</dbReference>
<accession>A0A4U1D805</accession>
<dbReference type="EMBL" id="SWBM01000001">
    <property type="protein sequence ID" value="TKC18113.1"/>
    <property type="molecule type" value="Genomic_DNA"/>
</dbReference>